<dbReference type="PRINTS" id="PR00420">
    <property type="entry name" value="RNGMNOXGNASE"/>
</dbReference>
<dbReference type="EMBL" id="QPIX01000006">
    <property type="protein sequence ID" value="RCW24027.1"/>
    <property type="molecule type" value="Genomic_DNA"/>
</dbReference>
<dbReference type="AlphaFoldDB" id="A0A6I7HMG0"/>
<evidence type="ECO:0000259" key="3">
    <source>
        <dbReference type="Pfam" id="PF01494"/>
    </source>
</evidence>
<gene>
    <name evidence="4" type="ORF">DFR48_106149</name>
</gene>
<evidence type="ECO:0000256" key="1">
    <source>
        <dbReference type="ARBA" id="ARBA00023002"/>
    </source>
</evidence>
<dbReference type="GO" id="GO:0004497">
    <property type="term" value="F:monooxygenase activity"/>
    <property type="evidence" value="ECO:0007669"/>
    <property type="project" value="UniProtKB-KW"/>
</dbReference>
<organism evidence="4 5">
    <name type="scientific">Ciceribacter lividus</name>
    <dbReference type="NCBI Taxonomy" id="1197950"/>
    <lineage>
        <taxon>Bacteria</taxon>
        <taxon>Pseudomonadati</taxon>
        <taxon>Pseudomonadota</taxon>
        <taxon>Alphaproteobacteria</taxon>
        <taxon>Hyphomicrobiales</taxon>
        <taxon>Rhizobiaceae</taxon>
        <taxon>Ciceribacter</taxon>
    </lineage>
</organism>
<evidence type="ECO:0000313" key="4">
    <source>
        <dbReference type="EMBL" id="RCW24027.1"/>
    </source>
</evidence>
<comment type="caution">
    <text evidence="4">The sequence shown here is derived from an EMBL/GenBank/DDBJ whole genome shotgun (WGS) entry which is preliminary data.</text>
</comment>
<dbReference type="GO" id="GO:0071949">
    <property type="term" value="F:FAD binding"/>
    <property type="evidence" value="ECO:0007669"/>
    <property type="project" value="InterPro"/>
</dbReference>
<name>A0A6I7HMG0_9HYPH</name>
<dbReference type="InterPro" id="IPR050493">
    <property type="entry name" value="FAD-dep_Monooxygenase_BioMet"/>
</dbReference>
<keyword evidence="1" id="KW-0560">Oxidoreductase</keyword>
<dbReference type="PANTHER" id="PTHR13789:SF309">
    <property type="entry name" value="PUTATIVE (AFU_ORTHOLOGUE AFUA_6G14510)-RELATED"/>
    <property type="match status" value="1"/>
</dbReference>
<dbReference type="Proteomes" id="UP000252582">
    <property type="component" value="Unassembled WGS sequence"/>
</dbReference>
<keyword evidence="2" id="KW-0503">Monooxygenase</keyword>
<proteinExistence type="predicted"/>
<reference evidence="4 5" key="1">
    <citation type="submission" date="2018-07" db="EMBL/GenBank/DDBJ databases">
        <title>Genomic Encyclopedia of Type Strains, Phase IV (KMG-IV): sequencing the most valuable type-strain genomes for metagenomic binning, comparative biology and taxonomic classification.</title>
        <authorList>
            <person name="Goeker M."/>
        </authorList>
    </citation>
    <scope>NUCLEOTIDE SEQUENCE [LARGE SCALE GENOMIC DNA]</scope>
    <source>
        <strain evidence="4 5">DSM 25528</strain>
    </source>
</reference>
<accession>A0A6I7HMG0</accession>
<dbReference type="PANTHER" id="PTHR13789">
    <property type="entry name" value="MONOOXYGENASE"/>
    <property type="match status" value="1"/>
</dbReference>
<dbReference type="InterPro" id="IPR002938">
    <property type="entry name" value="FAD-bd"/>
</dbReference>
<dbReference type="Pfam" id="PF01494">
    <property type="entry name" value="FAD_binding_3"/>
    <property type="match status" value="1"/>
</dbReference>
<evidence type="ECO:0000313" key="5">
    <source>
        <dbReference type="Proteomes" id="UP000252582"/>
    </source>
</evidence>
<sequence length="375" mass="40394">MNSNIKVLVIGGGFAGMTAALQLSRQGFEVDLVEIDAGWRSYGAGISLHGSTLRVLRDLGLIDRFLEEGFVSDGVQLRGPDDSVLVTLPTPRVAGADIPGGGGIMRPALAKILSEAVRSSSTKVRLGLTFTDIMQGEDGVRVSFGDGSSDTYDLVVGADGLYSAVRSKIFPEAPKPRFIGQSVWRAVLPRPEGIDTVTMWMGPKLKVGLNGVNKDQAYLFLTEDRPTNDFVPPEVLVENLRGLLERFPSPIIRRIASELSSEHQIIYRPLEQMLLPRPWFKGRVVLIGDAVHATTPHLAAGACIGIEDAMVLAEELGQGADVGSALAAFEARRWERCRMVVENSGQLADIEIHGGSRDAHAAIMQASMKTLAEAI</sequence>
<evidence type="ECO:0000256" key="2">
    <source>
        <dbReference type="ARBA" id="ARBA00023033"/>
    </source>
</evidence>
<dbReference type="InterPro" id="IPR036188">
    <property type="entry name" value="FAD/NAD-bd_sf"/>
</dbReference>
<feature type="domain" description="FAD-binding" evidence="3">
    <location>
        <begin position="5"/>
        <end position="343"/>
    </location>
</feature>
<protein>
    <submittedName>
        <fullName evidence="4">2-polyprenyl-6-methoxyphenol hydroxylase-like FAD-dependent oxidoreductase</fullName>
    </submittedName>
</protein>
<dbReference type="Gene3D" id="3.50.50.60">
    <property type="entry name" value="FAD/NAD(P)-binding domain"/>
    <property type="match status" value="1"/>
</dbReference>
<dbReference type="RefSeq" id="WP_114363447.1">
    <property type="nucleotide sequence ID" value="NZ_QPIX01000006.1"/>
</dbReference>
<keyword evidence="5" id="KW-1185">Reference proteome</keyword>
<dbReference type="SUPFAM" id="SSF51905">
    <property type="entry name" value="FAD/NAD(P)-binding domain"/>
    <property type="match status" value="1"/>
</dbReference>
<dbReference type="NCBIfam" id="NF005313">
    <property type="entry name" value="PRK06847.1"/>
    <property type="match status" value="1"/>
</dbReference>